<gene>
    <name evidence="1" type="ORF">CC78DRAFT_316455</name>
</gene>
<proteinExistence type="predicted"/>
<evidence type="ECO:0000313" key="2">
    <source>
        <dbReference type="Proteomes" id="UP000800093"/>
    </source>
</evidence>
<comment type="caution">
    <text evidence="1">The sequence shown here is derived from an EMBL/GenBank/DDBJ whole genome shotgun (WGS) entry which is preliminary data.</text>
</comment>
<organism evidence="1 2">
    <name type="scientific">Lojkania enalia</name>
    <dbReference type="NCBI Taxonomy" id="147567"/>
    <lineage>
        <taxon>Eukaryota</taxon>
        <taxon>Fungi</taxon>
        <taxon>Dikarya</taxon>
        <taxon>Ascomycota</taxon>
        <taxon>Pezizomycotina</taxon>
        <taxon>Dothideomycetes</taxon>
        <taxon>Pleosporomycetidae</taxon>
        <taxon>Pleosporales</taxon>
        <taxon>Pleosporales incertae sedis</taxon>
        <taxon>Lojkania</taxon>
    </lineage>
</organism>
<accession>A0A9P4K677</accession>
<dbReference type="AlphaFoldDB" id="A0A9P4K677"/>
<name>A0A9P4K677_9PLEO</name>
<sequence length="96" mass="10503">MSAHGRPTMRPQGVRGLVGKGRWICFGLLAFFSSIGVKRSPPVHFQAEYNFYAVQGRLLRTVSKGRNPCSLDPFLSGIISTTPAALFPHVSHSIGY</sequence>
<protein>
    <submittedName>
        <fullName evidence="1">Uncharacterized protein</fullName>
    </submittedName>
</protein>
<evidence type="ECO:0000313" key="1">
    <source>
        <dbReference type="EMBL" id="KAF2262566.1"/>
    </source>
</evidence>
<dbReference type="EMBL" id="ML986639">
    <property type="protein sequence ID" value="KAF2262566.1"/>
    <property type="molecule type" value="Genomic_DNA"/>
</dbReference>
<dbReference type="Proteomes" id="UP000800093">
    <property type="component" value="Unassembled WGS sequence"/>
</dbReference>
<keyword evidence="2" id="KW-1185">Reference proteome</keyword>
<reference evidence="2" key="1">
    <citation type="journal article" date="2020" name="Stud. Mycol.">
        <title>101 Dothideomycetes genomes: A test case for predicting lifestyles and emergence of pathogens.</title>
        <authorList>
            <person name="Haridas S."/>
            <person name="Albert R."/>
            <person name="Binder M."/>
            <person name="Bloem J."/>
            <person name="LaButti K."/>
            <person name="Salamov A."/>
            <person name="Andreopoulos B."/>
            <person name="Baker S."/>
            <person name="Barry K."/>
            <person name="Bills G."/>
            <person name="Bluhm B."/>
            <person name="Cannon C."/>
            <person name="Castanera R."/>
            <person name="Culley D."/>
            <person name="Daum C."/>
            <person name="Ezra D."/>
            <person name="Gonzalez J."/>
            <person name="Henrissat B."/>
            <person name="Kuo A."/>
            <person name="Liang C."/>
            <person name="Lipzen A."/>
            <person name="Lutzoni F."/>
            <person name="Magnuson J."/>
            <person name="Mondo S."/>
            <person name="Nolan M."/>
            <person name="Ohm R."/>
            <person name="Pangilinan J."/>
            <person name="Park H.-J."/>
            <person name="Ramirez L."/>
            <person name="Alfaro M."/>
            <person name="Sun H."/>
            <person name="Tritt A."/>
            <person name="Yoshinaga Y."/>
            <person name="Zwiers L.-H."/>
            <person name="Turgeon B."/>
            <person name="Goodwin S."/>
            <person name="Spatafora J."/>
            <person name="Crous P."/>
            <person name="Grigoriev I."/>
        </authorList>
    </citation>
    <scope>NUCLEOTIDE SEQUENCE [LARGE SCALE GENOMIC DNA]</scope>
    <source>
        <strain evidence="2">CBS 304.66</strain>
    </source>
</reference>